<accession>A0ABR9LJE7</accession>
<name>A0ABR9LJE7_9PSEU</name>
<evidence type="ECO:0000313" key="1">
    <source>
        <dbReference type="EMBL" id="MBE1580405.1"/>
    </source>
</evidence>
<dbReference type="EMBL" id="JADBEJ010000006">
    <property type="protein sequence ID" value="MBE1580405.1"/>
    <property type="molecule type" value="Genomic_DNA"/>
</dbReference>
<organism evidence="1 2">
    <name type="scientific">Amycolatopsis roodepoortensis</name>
    <dbReference type="NCBI Taxonomy" id="700274"/>
    <lineage>
        <taxon>Bacteria</taxon>
        <taxon>Bacillati</taxon>
        <taxon>Actinomycetota</taxon>
        <taxon>Actinomycetes</taxon>
        <taxon>Pseudonocardiales</taxon>
        <taxon>Pseudonocardiaceae</taxon>
        <taxon>Amycolatopsis</taxon>
    </lineage>
</organism>
<dbReference type="RefSeq" id="WP_192746969.1">
    <property type="nucleotide sequence ID" value="NZ_JADBEJ010000006.1"/>
</dbReference>
<sequence length="63" mass="7324">MTHSLRTYHRVDEQGVQWIGVNVCSKQCDGPRSDRHPGRTFSVDEDCRHCGAPGELEWRLNNW</sequence>
<proteinExistence type="predicted"/>
<evidence type="ECO:0000313" key="2">
    <source>
        <dbReference type="Proteomes" id="UP000656548"/>
    </source>
</evidence>
<gene>
    <name evidence="1" type="ORF">H4W30_007486</name>
</gene>
<protein>
    <submittedName>
        <fullName evidence="1">Uncharacterized protein</fullName>
    </submittedName>
</protein>
<comment type="caution">
    <text evidence="1">The sequence shown here is derived from an EMBL/GenBank/DDBJ whole genome shotgun (WGS) entry which is preliminary data.</text>
</comment>
<keyword evidence="2" id="KW-1185">Reference proteome</keyword>
<dbReference type="Proteomes" id="UP000656548">
    <property type="component" value="Unassembled WGS sequence"/>
</dbReference>
<reference evidence="1 2" key="1">
    <citation type="submission" date="2020-10" db="EMBL/GenBank/DDBJ databases">
        <title>Sequencing the genomes of 1000 actinobacteria strains.</title>
        <authorList>
            <person name="Klenk H.-P."/>
        </authorList>
    </citation>
    <scope>NUCLEOTIDE SEQUENCE [LARGE SCALE GENOMIC DNA]</scope>
    <source>
        <strain evidence="1 2">DSM 46661</strain>
    </source>
</reference>